<dbReference type="PANTHER" id="PTHR30329">
    <property type="entry name" value="STATOR ELEMENT OF FLAGELLAR MOTOR COMPLEX"/>
    <property type="match status" value="1"/>
</dbReference>
<dbReference type="PANTHER" id="PTHR30329:SF21">
    <property type="entry name" value="LIPOPROTEIN YIAD-RELATED"/>
    <property type="match status" value="1"/>
</dbReference>
<keyword evidence="5" id="KW-0732">Signal</keyword>
<keyword evidence="2 4" id="KW-0472">Membrane</keyword>
<feature type="signal peptide" evidence="5">
    <location>
        <begin position="1"/>
        <end position="20"/>
    </location>
</feature>
<evidence type="ECO:0000313" key="8">
    <source>
        <dbReference type="Proteomes" id="UP000501168"/>
    </source>
</evidence>
<organism evidence="7 8">
    <name type="scientific">Zophobihabitans entericus</name>
    <dbReference type="NCBI Taxonomy" id="1635327"/>
    <lineage>
        <taxon>Bacteria</taxon>
        <taxon>Pseudomonadati</taxon>
        <taxon>Pseudomonadota</taxon>
        <taxon>Gammaproteobacteria</taxon>
        <taxon>Orbales</taxon>
        <taxon>Orbaceae</taxon>
        <taxon>Zophobihabitans</taxon>
    </lineage>
</organism>
<gene>
    <name evidence="7" type="ORF">IPMB12_10140</name>
</gene>
<reference evidence="7 8" key="1">
    <citation type="submission" date="2020-03" db="EMBL/GenBank/DDBJ databases">
        <title>Complete genome sequence of Orbus sp. IPMB12 (BCRC 80908).</title>
        <authorList>
            <person name="Lo W.-S."/>
            <person name="Chang T.-H."/>
            <person name="Kuo C.-H."/>
        </authorList>
    </citation>
    <scope>NUCLEOTIDE SEQUENCE [LARGE SCALE GENOMIC DNA]</scope>
    <source>
        <strain evidence="7 8">IPMB12</strain>
    </source>
</reference>
<dbReference type="InterPro" id="IPR036737">
    <property type="entry name" value="OmpA-like_sf"/>
</dbReference>
<dbReference type="InParanoid" id="A0A6G9IDX1"/>
<keyword evidence="8" id="KW-1185">Reference proteome</keyword>
<dbReference type="Gene3D" id="3.30.1330.60">
    <property type="entry name" value="OmpA-like domain"/>
    <property type="match status" value="1"/>
</dbReference>
<evidence type="ECO:0000256" key="3">
    <source>
        <dbReference type="ARBA" id="ARBA00023237"/>
    </source>
</evidence>
<feature type="domain" description="OmpA-like" evidence="6">
    <location>
        <begin position="42"/>
        <end position="171"/>
    </location>
</feature>
<dbReference type="AlphaFoldDB" id="A0A6G9IDX1"/>
<evidence type="ECO:0000259" key="6">
    <source>
        <dbReference type="PROSITE" id="PS51123"/>
    </source>
</evidence>
<dbReference type="PRINTS" id="PR01021">
    <property type="entry name" value="OMPADOMAIN"/>
</dbReference>
<dbReference type="SUPFAM" id="SSF103088">
    <property type="entry name" value="OmpA-like"/>
    <property type="match status" value="1"/>
</dbReference>
<keyword evidence="3" id="KW-0998">Cell outer membrane</keyword>
<name>A0A6G9IDX1_9GAMM</name>
<comment type="subcellular location">
    <subcellularLocation>
        <location evidence="1">Cell outer membrane</location>
    </subcellularLocation>
</comment>
<evidence type="ECO:0000256" key="4">
    <source>
        <dbReference type="PROSITE-ProRule" id="PRU00473"/>
    </source>
</evidence>
<dbReference type="PROSITE" id="PS51257">
    <property type="entry name" value="PROKAR_LIPOPROTEIN"/>
    <property type="match status" value="1"/>
</dbReference>
<dbReference type="Pfam" id="PF00691">
    <property type="entry name" value="OmpA"/>
    <property type="match status" value="1"/>
</dbReference>
<dbReference type="Proteomes" id="UP000501168">
    <property type="component" value="Chromosome"/>
</dbReference>
<dbReference type="FunCoup" id="A0A6G9IDX1">
    <property type="interactions" value="127"/>
</dbReference>
<dbReference type="GO" id="GO:0009279">
    <property type="term" value="C:cell outer membrane"/>
    <property type="evidence" value="ECO:0007669"/>
    <property type="project" value="UniProtKB-SubCell"/>
</dbReference>
<dbReference type="RefSeq" id="WP_166917309.1">
    <property type="nucleotide sequence ID" value="NZ_CP050253.1"/>
</dbReference>
<evidence type="ECO:0000256" key="2">
    <source>
        <dbReference type="ARBA" id="ARBA00023136"/>
    </source>
</evidence>
<feature type="chain" id="PRO_5026016920" evidence="5">
    <location>
        <begin position="21"/>
        <end position="172"/>
    </location>
</feature>
<evidence type="ECO:0000313" key="7">
    <source>
        <dbReference type="EMBL" id="QIQ22012.1"/>
    </source>
</evidence>
<protein>
    <submittedName>
        <fullName evidence="7">OmpA family protein</fullName>
    </submittedName>
</protein>
<dbReference type="EMBL" id="CP050253">
    <property type="protein sequence ID" value="QIQ22012.1"/>
    <property type="molecule type" value="Genomic_DNA"/>
</dbReference>
<evidence type="ECO:0000256" key="5">
    <source>
        <dbReference type="SAM" id="SignalP"/>
    </source>
</evidence>
<dbReference type="PROSITE" id="PS51123">
    <property type="entry name" value="OMPA_2"/>
    <property type="match status" value="1"/>
</dbReference>
<proteinExistence type="predicted"/>
<evidence type="ECO:0000256" key="1">
    <source>
        <dbReference type="ARBA" id="ARBA00004442"/>
    </source>
</evidence>
<dbReference type="KEGG" id="orb:IPMB12_10140"/>
<dbReference type="CDD" id="cd07185">
    <property type="entry name" value="OmpA_C-like"/>
    <property type="match status" value="1"/>
</dbReference>
<dbReference type="InterPro" id="IPR006664">
    <property type="entry name" value="OMP_bac"/>
</dbReference>
<dbReference type="InterPro" id="IPR050330">
    <property type="entry name" value="Bact_OuterMem_StrucFunc"/>
</dbReference>
<accession>A0A6G9IDX1</accession>
<dbReference type="InterPro" id="IPR006665">
    <property type="entry name" value="OmpA-like"/>
</dbReference>
<sequence>MKIKLFKTGILSLSTLVLFACSNIDDRLNVKNSWCAEEEEPKTIEILELSSDAMFVYNGSKVTDLLPEGQQKLQELILILQDDYTSISQITITGHTDRIGSDNYNDKLGLDRATAVKAYLIDHGLDATYIIETKGKREPVTSSCVGNKATAELKACLAPDRRVVLDIEGIKE</sequence>